<gene>
    <name evidence="1" type="ORF">MRATA1EN1_LOCUS1094</name>
</gene>
<sequence length="117" mass="12728">MGRVASLVRRVQCISMAAKLKFADLNIISGTLCGLAPPHLSSPILYPCSLHFKQFGCSFAKCFSTSGCYLCLGCSFCHSSPSQLLLNLQILAQMLFSQSGLYEASGVLFREVYSFSL</sequence>
<organism evidence="1 2">
    <name type="scientific">Rangifer tarandus platyrhynchus</name>
    <name type="common">Svalbard reindeer</name>
    <dbReference type="NCBI Taxonomy" id="3082113"/>
    <lineage>
        <taxon>Eukaryota</taxon>
        <taxon>Metazoa</taxon>
        <taxon>Chordata</taxon>
        <taxon>Craniata</taxon>
        <taxon>Vertebrata</taxon>
        <taxon>Euteleostomi</taxon>
        <taxon>Mammalia</taxon>
        <taxon>Eutheria</taxon>
        <taxon>Laurasiatheria</taxon>
        <taxon>Artiodactyla</taxon>
        <taxon>Ruminantia</taxon>
        <taxon>Pecora</taxon>
        <taxon>Cervidae</taxon>
        <taxon>Odocoileinae</taxon>
        <taxon>Rangifer</taxon>
    </lineage>
</organism>
<name>A0ABN8XRX2_RANTA</name>
<reference evidence="1" key="1">
    <citation type="submission" date="2023-04" db="EMBL/GenBank/DDBJ databases">
        <authorList>
            <consortium name="ELIXIR-Norway"/>
        </authorList>
    </citation>
    <scope>NUCLEOTIDE SEQUENCE [LARGE SCALE GENOMIC DNA]</scope>
</reference>
<protein>
    <submittedName>
        <fullName evidence="1">Uncharacterized protein</fullName>
    </submittedName>
</protein>
<accession>A0ABN8XRX2</accession>
<dbReference type="Proteomes" id="UP001176941">
    <property type="component" value="Chromosome 1"/>
</dbReference>
<dbReference type="EMBL" id="OX459937">
    <property type="protein sequence ID" value="CAI9152132.1"/>
    <property type="molecule type" value="Genomic_DNA"/>
</dbReference>
<evidence type="ECO:0000313" key="1">
    <source>
        <dbReference type="EMBL" id="CAI9152132.1"/>
    </source>
</evidence>
<keyword evidence="2" id="KW-1185">Reference proteome</keyword>
<proteinExistence type="predicted"/>
<evidence type="ECO:0000313" key="2">
    <source>
        <dbReference type="Proteomes" id="UP001176941"/>
    </source>
</evidence>